<comment type="similarity">
    <text evidence="1">Belongs to the short-chain dehydrogenases/reductases (SDR) family.</text>
</comment>
<evidence type="ECO:0000313" key="3">
    <source>
        <dbReference type="EMBL" id="EHJ14691.1"/>
    </source>
</evidence>
<dbReference type="GeneID" id="88764536"/>
<name>G5IZE0_CROWT</name>
<dbReference type="Gene3D" id="3.40.50.720">
    <property type="entry name" value="NAD(P)-binding Rossmann-like Domain"/>
    <property type="match status" value="1"/>
</dbReference>
<evidence type="ECO:0000313" key="4">
    <source>
        <dbReference type="Proteomes" id="UP000003477"/>
    </source>
</evidence>
<dbReference type="AlphaFoldDB" id="G5IZE0"/>
<dbReference type="PROSITE" id="PS51257">
    <property type="entry name" value="PROKAR_LIPOPROTEIN"/>
    <property type="match status" value="1"/>
</dbReference>
<comment type="caution">
    <text evidence="3">The sequence shown here is derived from an EMBL/GenBank/DDBJ whole genome shotgun (WGS) entry which is preliminary data.</text>
</comment>
<organism evidence="3 4">
    <name type="scientific">Crocosphaera watsonii WH 0003</name>
    <dbReference type="NCBI Taxonomy" id="423471"/>
    <lineage>
        <taxon>Bacteria</taxon>
        <taxon>Bacillati</taxon>
        <taxon>Cyanobacteriota</taxon>
        <taxon>Cyanophyceae</taxon>
        <taxon>Oscillatoriophycideae</taxon>
        <taxon>Chroococcales</taxon>
        <taxon>Aphanothecaceae</taxon>
        <taxon>Crocosphaera</taxon>
    </lineage>
</organism>
<protein>
    <submittedName>
        <fullName evidence="3">Putative dehydrogenase/reductase</fullName>
    </submittedName>
</protein>
<dbReference type="GO" id="GO:0016491">
    <property type="term" value="F:oxidoreductase activity"/>
    <property type="evidence" value="ECO:0007669"/>
    <property type="project" value="UniProtKB-KW"/>
</dbReference>
<evidence type="ECO:0000256" key="2">
    <source>
        <dbReference type="ARBA" id="ARBA00023002"/>
    </source>
</evidence>
<dbReference type="PATRIC" id="fig|423471.3.peg.576"/>
<dbReference type="InterPro" id="IPR002347">
    <property type="entry name" value="SDR_fam"/>
</dbReference>
<dbReference type="InterPro" id="IPR036291">
    <property type="entry name" value="NAD(P)-bd_dom_sf"/>
</dbReference>
<dbReference type="RefSeq" id="WP_007309224.1">
    <property type="nucleotide sequence ID" value="NZ_AESD01000107.1"/>
</dbReference>
<accession>G5IZE0</accession>
<dbReference type="Proteomes" id="UP000003477">
    <property type="component" value="Unassembled WGS sequence"/>
</dbReference>
<reference evidence="3 4" key="1">
    <citation type="journal article" date="2011" name="Front. Microbiol.">
        <title>Two Strains of Crocosphaera watsonii with Highly Conserved Genomes are Distinguished by Strain-Specific Features.</title>
        <authorList>
            <person name="Bench S.R."/>
            <person name="Ilikchyan I.N."/>
            <person name="Tripp H.J."/>
            <person name="Zehr J.P."/>
        </authorList>
    </citation>
    <scope>NUCLEOTIDE SEQUENCE [LARGE SCALE GENOMIC DNA]</scope>
    <source>
        <strain evidence="3 4">WH 0003</strain>
    </source>
</reference>
<dbReference type="Pfam" id="PF00106">
    <property type="entry name" value="adh_short"/>
    <property type="match status" value="1"/>
</dbReference>
<dbReference type="EMBL" id="AESD01000107">
    <property type="protein sequence ID" value="EHJ14691.1"/>
    <property type="molecule type" value="Genomic_DNA"/>
</dbReference>
<dbReference type="PANTHER" id="PTHR24320:SF152">
    <property type="entry name" value="SHORT-CHAIN DEHYDROGENASE_REDUCTASE FAMILY PROTEIN"/>
    <property type="match status" value="1"/>
</dbReference>
<dbReference type="SUPFAM" id="SSF51735">
    <property type="entry name" value="NAD(P)-binding Rossmann-fold domains"/>
    <property type="match status" value="1"/>
</dbReference>
<keyword evidence="2" id="KW-0560">Oxidoreductase</keyword>
<evidence type="ECO:0000256" key="1">
    <source>
        <dbReference type="ARBA" id="ARBA00006484"/>
    </source>
</evidence>
<gene>
    <name evidence="3" type="ORF">CWATWH0003_0632</name>
</gene>
<proteinExistence type="inferred from homology"/>
<sequence>MKTVIISGGNNGLGYACAKELALNKDIYLILACRDNEKAKKAVEKLKDLSKNHQIESIDLDLASLKSVRQFEAEFAQKNLPPLKTIICNAGVQFIQRRTYTQDDFETTFAVNHLGHFLLVNLLLKHLKSPGRIIFVSSDTHDPSKITGMPPPNFQDPNLLAHPELDPTLKDKSVSDLGRIAYTTSKLCNILCAYELSRRLEKQGLSTEEDPITVNVFTPGLMPGTGLAQDYPPLTKMVWDYILPLFSFVPKINSTQQSGQALARLVEDPVNGKVTGKYFSDLKMIQSSEESYNLEKAQQLWDKSLELVGLSKDELIIHQKC</sequence>
<dbReference type="PRINTS" id="PR00081">
    <property type="entry name" value="GDHRDH"/>
</dbReference>
<dbReference type="PANTHER" id="PTHR24320">
    <property type="entry name" value="RETINOL DEHYDROGENASE"/>
    <property type="match status" value="1"/>
</dbReference>